<dbReference type="PANTHER" id="PTHR34216:SF3">
    <property type="entry name" value="POLY-BETA-1,6-N-ACETYL-D-GLUCOSAMINE N-DEACETYLASE"/>
    <property type="match status" value="1"/>
</dbReference>
<comment type="subcellular location">
    <subcellularLocation>
        <location evidence="2">Secreted</location>
    </subcellularLocation>
</comment>
<dbReference type="Pfam" id="PF01522">
    <property type="entry name" value="Polysacc_deac_1"/>
    <property type="match status" value="1"/>
</dbReference>
<dbReference type="EMBL" id="BKCN01000001">
    <property type="protein sequence ID" value="GER02549.1"/>
    <property type="molecule type" value="Genomic_DNA"/>
</dbReference>
<evidence type="ECO:0000256" key="7">
    <source>
        <dbReference type="SAM" id="SignalP"/>
    </source>
</evidence>
<evidence type="ECO:0000256" key="6">
    <source>
        <dbReference type="ARBA" id="ARBA00032976"/>
    </source>
</evidence>
<feature type="domain" description="NodB homology" evidence="8">
    <location>
        <begin position="94"/>
        <end position="353"/>
    </location>
</feature>
<evidence type="ECO:0000256" key="4">
    <source>
        <dbReference type="ARBA" id="ARBA00020071"/>
    </source>
</evidence>
<dbReference type="CDD" id="cd10973">
    <property type="entry name" value="CE4_DAC_u4_5s"/>
    <property type="match status" value="1"/>
</dbReference>
<dbReference type="GO" id="GO:0005576">
    <property type="term" value="C:extracellular region"/>
    <property type="evidence" value="ECO:0007669"/>
    <property type="project" value="UniProtKB-SubCell"/>
</dbReference>
<dbReference type="InterPro" id="IPR011330">
    <property type="entry name" value="Glyco_hydro/deAcase_b/a-brl"/>
</dbReference>
<comment type="function">
    <text evidence="1">Is involved in generating a small heat-stable compound (Nod), an acylated oligomer of N-acetylglucosamine, that stimulates mitosis in various plant protoplasts.</text>
</comment>
<dbReference type="Proteomes" id="UP000324996">
    <property type="component" value="Unassembled WGS sequence"/>
</dbReference>
<dbReference type="PROSITE" id="PS51677">
    <property type="entry name" value="NODB"/>
    <property type="match status" value="1"/>
</dbReference>
<sequence>MRCRTILCALWLAAIFGHSALAASEKPRDLAAADQLDAVIMIYHRFGEDGIPLTNIRTDQFKFQLDELVAGGYSVLPLSEIFSAFQSGRALPQKTVAITIDDAYQSFATTGWPMLKDRGFPATLFVATDPVDQGLPGYLTWDALRALAADGVAIGHHGAAHMHMVDEGVEAARADILRASDRFREELGAVPELFAWPYGEYGPDLESMLREMGFKGAMAQYSGVAAAWDSQFSLPRFPFNENYATEERFRLIAPARALPISDVVPRGPILQPDSPAPAYGFSLMMDIPGLSALACYPSHSQQARIENLGNRRIEVRIDEPFPPGRSRINCTLPGPEGRWFWLGKFFYVPGSPD</sequence>
<dbReference type="RefSeq" id="WP_042088398.1">
    <property type="nucleotide sequence ID" value="NZ_BKCN01000001.1"/>
</dbReference>
<reference evidence="9 10" key="1">
    <citation type="submission" date="2019-09" db="EMBL/GenBank/DDBJ databases">
        <title>NBRP : Genome information of microbial organism related human and environment.</title>
        <authorList>
            <person name="Hattori M."/>
            <person name="Oshima K."/>
            <person name="Inaba H."/>
            <person name="Suda W."/>
            <person name="Sakamoto M."/>
            <person name="Iino T."/>
            <person name="Kitahara M."/>
            <person name="Oshida Y."/>
            <person name="Iida T."/>
            <person name="Kudo T."/>
            <person name="Itoh T."/>
            <person name="Ohkuma M."/>
        </authorList>
    </citation>
    <scope>NUCLEOTIDE SEQUENCE [LARGE SCALE GENOMIC DNA]</scope>
    <source>
        <strain evidence="9 10">Q-1</strain>
    </source>
</reference>
<dbReference type="PANTHER" id="PTHR34216">
    <property type="match status" value="1"/>
</dbReference>
<keyword evidence="5 7" id="KW-0732">Signal</keyword>
<evidence type="ECO:0000256" key="3">
    <source>
        <dbReference type="ARBA" id="ARBA00010973"/>
    </source>
</evidence>
<protein>
    <recommendedName>
        <fullName evidence="4">Chitooligosaccharide deacetylase</fullName>
    </recommendedName>
    <alternativeName>
        <fullName evidence="6">Nodulation protein B</fullName>
    </alternativeName>
</protein>
<evidence type="ECO:0000256" key="5">
    <source>
        <dbReference type="ARBA" id="ARBA00022729"/>
    </source>
</evidence>
<evidence type="ECO:0000256" key="1">
    <source>
        <dbReference type="ARBA" id="ARBA00003236"/>
    </source>
</evidence>
<gene>
    <name evidence="9" type="ORF">JCM17846_02310</name>
</gene>
<proteinExistence type="inferred from homology"/>
<comment type="caution">
    <text evidence="9">The sequence shown here is derived from an EMBL/GenBank/DDBJ whole genome shotgun (WGS) entry which is preliminary data.</text>
</comment>
<dbReference type="GO" id="GO:0005975">
    <property type="term" value="P:carbohydrate metabolic process"/>
    <property type="evidence" value="ECO:0007669"/>
    <property type="project" value="InterPro"/>
</dbReference>
<dbReference type="GO" id="GO:0016810">
    <property type="term" value="F:hydrolase activity, acting on carbon-nitrogen (but not peptide) bonds"/>
    <property type="evidence" value="ECO:0007669"/>
    <property type="project" value="InterPro"/>
</dbReference>
<evidence type="ECO:0000313" key="9">
    <source>
        <dbReference type="EMBL" id="GER02549.1"/>
    </source>
</evidence>
<comment type="similarity">
    <text evidence="3">Belongs to the polysaccharide deacetylase family.</text>
</comment>
<dbReference type="InterPro" id="IPR051398">
    <property type="entry name" value="Polysacch_Deacetylase"/>
</dbReference>
<feature type="chain" id="PRO_5022869086" description="Chitooligosaccharide deacetylase" evidence="7">
    <location>
        <begin position="23"/>
        <end position="353"/>
    </location>
</feature>
<dbReference type="Gene3D" id="3.20.20.370">
    <property type="entry name" value="Glycoside hydrolase/deacetylase"/>
    <property type="match status" value="1"/>
</dbReference>
<dbReference type="SUPFAM" id="SSF88713">
    <property type="entry name" value="Glycoside hydrolase/deacetylase"/>
    <property type="match status" value="1"/>
</dbReference>
<evidence type="ECO:0000256" key="2">
    <source>
        <dbReference type="ARBA" id="ARBA00004613"/>
    </source>
</evidence>
<keyword evidence="10" id="KW-1185">Reference proteome</keyword>
<dbReference type="InterPro" id="IPR002509">
    <property type="entry name" value="NODB_dom"/>
</dbReference>
<feature type="signal peptide" evidence="7">
    <location>
        <begin position="1"/>
        <end position="22"/>
    </location>
</feature>
<organism evidence="9 10">
    <name type="scientific">Iodidimonas nitroreducens</name>
    <dbReference type="NCBI Taxonomy" id="1236968"/>
    <lineage>
        <taxon>Bacteria</taxon>
        <taxon>Pseudomonadati</taxon>
        <taxon>Pseudomonadota</taxon>
        <taxon>Alphaproteobacteria</taxon>
        <taxon>Iodidimonadales</taxon>
        <taxon>Iodidimonadaceae</taxon>
        <taxon>Iodidimonas</taxon>
    </lineage>
</organism>
<evidence type="ECO:0000313" key="10">
    <source>
        <dbReference type="Proteomes" id="UP000324996"/>
    </source>
</evidence>
<name>A0A5A7N642_9PROT</name>
<dbReference type="AlphaFoldDB" id="A0A5A7N642"/>
<accession>A0A5A7N642</accession>
<evidence type="ECO:0000259" key="8">
    <source>
        <dbReference type="PROSITE" id="PS51677"/>
    </source>
</evidence>